<sequence length="111" mass="12979">MAKLEQYRQFVKEILTEYSSHKPAYGEVEVELIFDTERDRYQLVHAGWSNRRRIYGSTIHIDLKDNKIWIQNDGTEVGIANVLVERGVPHQDIVLAYHAPYLRKFTEFGVG</sequence>
<dbReference type="Proteomes" id="UP000177870">
    <property type="component" value="Chromosome"/>
</dbReference>
<dbReference type="OrthoDB" id="467081at2"/>
<dbReference type="AlphaFoldDB" id="A0A1D8TZD5"/>
<protein>
    <submittedName>
        <fullName evidence="1">XisI protein</fullName>
    </submittedName>
</protein>
<proteinExistence type="predicted"/>
<evidence type="ECO:0000313" key="2">
    <source>
        <dbReference type="Proteomes" id="UP000177870"/>
    </source>
</evidence>
<dbReference type="InterPro" id="IPR014968">
    <property type="entry name" value="XisI"/>
</dbReference>
<dbReference type="RefSeq" id="WP_070395412.1">
    <property type="nucleotide sequence ID" value="NZ_CP017599.1"/>
</dbReference>
<organism evidence="1 2">
    <name type="scientific">Moorena producens PAL-8-15-08-1</name>
    <dbReference type="NCBI Taxonomy" id="1458985"/>
    <lineage>
        <taxon>Bacteria</taxon>
        <taxon>Bacillati</taxon>
        <taxon>Cyanobacteriota</taxon>
        <taxon>Cyanophyceae</taxon>
        <taxon>Coleofasciculales</taxon>
        <taxon>Coleofasciculaceae</taxon>
        <taxon>Moorena</taxon>
    </lineage>
</organism>
<accession>A0A1D8TZD5</accession>
<dbReference type="STRING" id="1458985.BJP34_29440"/>
<dbReference type="SUPFAM" id="SSF143847">
    <property type="entry name" value="XisI-like"/>
    <property type="match status" value="1"/>
</dbReference>
<evidence type="ECO:0000313" key="1">
    <source>
        <dbReference type="EMBL" id="AOX03019.1"/>
    </source>
</evidence>
<dbReference type="Pfam" id="PF08869">
    <property type="entry name" value="XisI"/>
    <property type="match status" value="1"/>
</dbReference>
<name>A0A1D8TZD5_9CYAN</name>
<dbReference type="Gene3D" id="3.30.310.110">
    <property type="entry name" value="XisI-like"/>
    <property type="match status" value="1"/>
</dbReference>
<dbReference type="InterPro" id="IPR035943">
    <property type="entry name" value="XisI-like_sf"/>
</dbReference>
<reference evidence="2" key="1">
    <citation type="submission" date="2016-10" db="EMBL/GenBank/DDBJ databases">
        <title>Comparative genomics uncovers the prolific and rare metabolic potential of the cyanobacterial genus Moorea.</title>
        <authorList>
            <person name="Leao T."/>
            <person name="Castelao G."/>
            <person name="Korobeynikov A."/>
            <person name="Monroe E.A."/>
            <person name="Podell S."/>
            <person name="Glukhov E."/>
            <person name="Allen E."/>
            <person name="Gerwick W.H."/>
            <person name="Gerwick L."/>
        </authorList>
    </citation>
    <scope>NUCLEOTIDE SEQUENCE [LARGE SCALE GENOMIC DNA]</scope>
    <source>
        <strain evidence="2">PAL-8-15-08-1</strain>
    </source>
</reference>
<dbReference type="CDD" id="cd16382">
    <property type="entry name" value="XisI-like"/>
    <property type="match status" value="1"/>
</dbReference>
<dbReference type="EMBL" id="CP017599">
    <property type="protein sequence ID" value="AOX03019.1"/>
    <property type="molecule type" value="Genomic_DNA"/>
</dbReference>
<dbReference type="KEGG" id="mpro:BJP34_29440"/>
<gene>
    <name evidence="1" type="ORF">BJP34_29440</name>
</gene>